<name>A0A1Y5PJS7_9MYCO</name>
<reference evidence="1" key="1">
    <citation type="submission" date="2016-03" db="EMBL/GenBank/DDBJ databases">
        <authorList>
            <person name="Ploux O."/>
        </authorList>
    </citation>
    <scope>NUCLEOTIDE SEQUENCE</scope>
    <source>
        <strain evidence="1">UC10</strain>
    </source>
</reference>
<protein>
    <submittedName>
        <fullName evidence="1">Uncharacterized protein</fullName>
    </submittedName>
</protein>
<dbReference type="AlphaFoldDB" id="A0A1Y5PJS7"/>
<proteinExistence type="predicted"/>
<evidence type="ECO:0000313" key="1">
    <source>
        <dbReference type="EMBL" id="SBS78933.1"/>
    </source>
</evidence>
<gene>
    <name evidence="1" type="ORF">MHPYR_640036</name>
</gene>
<organism evidence="1">
    <name type="scientific">uncultured Mycobacterium sp</name>
    <dbReference type="NCBI Taxonomy" id="171292"/>
    <lineage>
        <taxon>Bacteria</taxon>
        <taxon>Bacillati</taxon>
        <taxon>Actinomycetota</taxon>
        <taxon>Actinomycetes</taxon>
        <taxon>Mycobacteriales</taxon>
        <taxon>Mycobacteriaceae</taxon>
        <taxon>Mycobacterium</taxon>
        <taxon>environmental samples</taxon>
    </lineage>
</organism>
<sequence>MTTPTDTIGTQLPQPDPRGWLVFDRLPAELQDAEDSTQDNDVRYYRESWHYRGPTYHRPATAAERTLLEHLGYVLPDDLRTRVQFVTDNVRNRRWPALELQNPTTEGE</sequence>
<dbReference type="EMBL" id="FLQS01000061">
    <property type="protein sequence ID" value="SBS78933.1"/>
    <property type="molecule type" value="Genomic_DNA"/>
</dbReference>
<accession>A0A1Y5PJS7</accession>